<dbReference type="GO" id="GO:0004615">
    <property type="term" value="F:phosphomannomutase activity"/>
    <property type="evidence" value="ECO:0007669"/>
    <property type="project" value="TreeGrafter"/>
</dbReference>
<evidence type="ECO:0000256" key="9">
    <source>
        <dbReference type="RuleBase" id="RU004326"/>
    </source>
</evidence>
<keyword evidence="3 8" id="KW-0479">Metal-binding</keyword>
<dbReference type="Pfam" id="PF02879">
    <property type="entry name" value="PGM_PMM_II"/>
    <property type="match status" value="1"/>
</dbReference>
<dbReference type="GO" id="GO:0005975">
    <property type="term" value="P:carbohydrate metabolic process"/>
    <property type="evidence" value="ECO:0007669"/>
    <property type="project" value="InterPro"/>
</dbReference>
<dbReference type="InterPro" id="IPR005843">
    <property type="entry name" value="A-D-PHexomutase_C"/>
</dbReference>
<evidence type="ECO:0000259" key="11">
    <source>
        <dbReference type="Pfam" id="PF00408"/>
    </source>
</evidence>
<organism evidence="15 16">
    <name type="scientific">Pseudobacteriovorax antillogorgiicola</name>
    <dbReference type="NCBI Taxonomy" id="1513793"/>
    <lineage>
        <taxon>Bacteria</taxon>
        <taxon>Pseudomonadati</taxon>
        <taxon>Bdellovibrionota</taxon>
        <taxon>Oligoflexia</taxon>
        <taxon>Oligoflexales</taxon>
        <taxon>Pseudobacteriovoracaceae</taxon>
        <taxon>Pseudobacteriovorax</taxon>
    </lineage>
</organism>
<evidence type="ECO:0000313" key="15">
    <source>
        <dbReference type="EMBL" id="SMF69874.1"/>
    </source>
</evidence>
<dbReference type="SUPFAM" id="SSF53738">
    <property type="entry name" value="Phosphoglucomutase, first 3 domains"/>
    <property type="match status" value="3"/>
</dbReference>
<feature type="domain" description="Alpha-D-phosphohexomutase alpha/beta/alpha" evidence="14">
    <location>
        <begin position="260"/>
        <end position="367"/>
    </location>
</feature>
<dbReference type="HAMAP" id="MF_01554_B">
    <property type="entry name" value="GlmM_B"/>
    <property type="match status" value="1"/>
</dbReference>
<dbReference type="Proteomes" id="UP000192907">
    <property type="component" value="Unassembled WGS sequence"/>
</dbReference>
<dbReference type="NCBIfam" id="TIGR01455">
    <property type="entry name" value="glmM"/>
    <property type="match status" value="1"/>
</dbReference>
<feature type="binding site" description="via phosphate group" evidence="8">
    <location>
        <position position="101"/>
    </location>
    <ligand>
        <name>Mg(2+)</name>
        <dbReference type="ChEBI" id="CHEBI:18420"/>
    </ligand>
</feature>
<dbReference type="InterPro" id="IPR005846">
    <property type="entry name" value="A-D-PHexomutase_a/b/a-III"/>
</dbReference>
<dbReference type="PRINTS" id="PR00509">
    <property type="entry name" value="PGMPMM"/>
</dbReference>
<comment type="catalytic activity">
    <reaction evidence="8 10">
        <text>alpha-D-glucosamine 1-phosphate = D-glucosamine 6-phosphate</text>
        <dbReference type="Rhea" id="RHEA:23424"/>
        <dbReference type="ChEBI" id="CHEBI:58516"/>
        <dbReference type="ChEBI" id="CHEBI:58725"/>
        <dbReference type="EC" id="5.4.2.10"/>
    </reaction>
</comment>
<dbReference type="CDD" id="cd05802">
    <property type="entry name" value="GlmM"/>
    <property type="match status" value="1"/>
</dbReference>
<keyword evidence="4 8" id="KW-0460">Magnesium</keyword>
<dbReference type="InterPro" id="IPR036900">
    <property type="entry name" value="A-D-PHexomutase_C_sf"/>
</dbReference>
<evidence type="ECO:0000256" key="8">
    <source>
        <dbReference type="HAMAP-Rule" id="MF_01554"/>
    </source>
</evidence>
<feature type="modified residue" description="Phosphoserine" evidence="8">
    <location>
        <position position="101"/>
    </location>
</feature>
<evidence type="ECO:0000259" key="14">
    <source>
        <dbReference type="Pfam" id="PF02880"/>
    </source>
</evidence>
<feature type="binding site" evidence="8">
    <location>
        <position position="247"/>
    </location>
    <ligand>
        <name>Mg(2+)</name>
        <dbReference type="ChEBI" id="CHEBI:18420"/>
    </ligand>
</feature>
<gene>
    <name evidence="8" type="primary">glmM</name>
    <name evidence="15" type="ORF">SAMN06296036_12560</name>
</gene>
<dbReference type="FunFam" id="3.40.120.10:FF:000001">
    <property type="entry name" value="Phosphoglucosamine mutase"/>
    <property type="match status" value="1"/>
</dbReference>
<dbReference type="GO" id="GO:0005829">
    <property type="term" value="C:cytosol"/>
    <property type="evidence" value="ECO:0007669"/>
    <property type="project" value="TreeGrafter"/>
</dbReference>
<dbReference type="GO" id="GO:0008966">
    <property type="term" value="F:phosphoglucosamine mutase activity"/>
    <property type="evidence" value="ECO:0007669"/>
    <property type="project" value="UniProtKB-UniRule"/>
</dbReference>
<comment type="function">
    <text evidence="8 10">Catalyzes the conversion of glucosamine-6-phosphate to glucosamine-1-phosphate.</text>
</comment>
<dbReference type="Pfam" id="PF00408">
    <property type="entry name" value="PGM_PMM_IV"/>
    <property type="match status" value="1"/>
</dbReference>
<dbReference type="InterPro" id="IPR005841">
    <property type="entry name" value="Alpha-D-phosphohexomutase_SF"/>
</dbReference>
<dbReference type="InterPro" id="IPR016055">
    <property type="entry name" value="A-D-PHexomutase_a/b/a-I/II/III"/>
</dbReference>
<dbReference type="STRING" id="1513793.SAMN06296036_12560"/>
<dbReference type="GO" id="GO:0009252">
    <property type="term" value="P:peptidoglycan biosynthetic process"/>
    <property type="evidence" value="ECO:0007669"/>
    <property type="project" value="TreeGrafter"/>
</dbReference>
<dbReference type="GO" id="GO:0006048">
    <property type="term" value="P:UDP-N-acetylglucosamine biosynthetic process"/>
    <property type="evidence" value="ECO:0007669"/>
    <property type="project" value="TreeGrafter"/>
</dbReference>
<dbReference type="PANTHER" id="PTHR42946:SF1">
    <property type="entry name" value="PHOSPHOGLUCOMUTASE (ALPHA-D-GLUCOSE-1,6-BISPHOSPHATE-DEPENDENT)"/>
    <property type="match status" value="1"/>
</dbReference>
<keyword evidence="16" id="KW-1185">Reference proteome</keyword>
<comment type="similarity">
    <text evidence="1 8 9">Belongs to the phosphohexose mutase family.</text>
</comment>
<reference evidence="16" key="1">
    <citation type="submission" date="2017-04" db="EMBL/GenBank/DDBJ databases">
        <authorList>
            <person name="Varghese N."/>
            <person name="Submissions S."/>
        </authorList>
    </citation>
    <scope>NUCLEOTIDE SEQUENCE [LARGE SCALE GENOMIC DNA]</scope>
    <source>
        <strain evidence="16">RKEM611</strain>
    </source>
</reference>
<accession>A0A1Y6CJD0</accession>
<dbReference type="PANTHER" id="PTHR42946">
    <property type="entry name" value="PHOSPHOHEXOSE MUTASE"/>
    <property type="match status" value="1"/>
</dbReference>
<dbReference type="InterPro" id="IPR050060">
    <property type="entry name" value="Phosphoglucosamine_mutase"/>
</dbReference>
<evidence type="ECO:0000256" key="4">
    <source>
        <dbReference type="ARBA" id="ARBA00022842"/>
    </source>
</evidence>
<evidence type="ECO:0000259" key="12">
    <source>
        <dbReference type="Pfam" id="PF02878"/>
    </source>
</evidence>
<dbReference type="EC" id="5.4.2.10" evidence="6 8"/>
<dbReference type="Pfam" id="PF02880">
    <property type="entry name" value="PGM_PMM_III"/>
    <property type="match status" value="1"/>
</dbReference>
<dbReference type="NCBIfam" id="NF008139">
    <property type="entry name" value="PRK10887.1"/>
    <property type="match status" value="1"/>
</dbReference>
<dbReference type="SUPFAM" id="SSF55957">
    <property type="entry name" value="Phosphoglucomutase, C-terminal domain"/>
    <property type="match status" value="1"/>
</dbReference>
<dbReference type="Gene3D" id="3.40.120.10">
    <property type="entry name" value="Alpha-D-Glucose-1,6-Bisphosphate, subunit A, domain 3"/>
    <property type="match status" value="3"/>
</dbReference>
<feature type="domain" description="Alpha-D-phosphohexomutase alpha/beta/alpha" evidence="13">
    <location>
        <begin position="160"/>
        <end position="254"/>
    </location>
</feature>
<evidence type="ECO:0000256" key="10">
    <source>
        <dbReference type="RuleBase" id="RU004327"/>
    </source>
</evidence>
<evidence type="ECO:0000256" key="6">
    <source>
        <dbReference type="ARBA" id="ARBA00066330"/>
    </source>
</evidence>
<dbReference type="GO" id="GO:0000287">
    <property type="term" value="F:magnesium ion binding"/>
    <property type="evidence" value="ECO:0007669"/>
    <property type="project" value="UniProtKB-UniRule"/>
</dbReference>
<keyword evidence="5 8" id="KW-0413">Isomerase</keyword>
<dbReference type="FunFam" id="3.40.120.10:FF:000002">
    <property type="entry name" value="Phosphoglucosamine mutase"/>
    <property type="match status" value="1"/>
</dbReference>
<evidence type="ECO:0000256" key="2">
    <source>
        <dbReference type="ARBA" id="ARBA00022553"/>
    </source>
</evidence>
<evidence type="ECO:0000259" key="13">
    <source>
        <dbReference type="Pfam" id="PF02879"/>
    </source>
</evidence>
<sequence>MGKYFGTDGIRGKANVHPMSPDFVLRLGQAIGIHFRKAYPKPKILIGKDTRRSGYMLEQALSSGICSVGVDVGFLGPLPTPGIAYLTRGMRACAGIVISASHNPFHDNGIKIFSDNGFKLPDEIEDKLESLLELDPILDSFPVDMQIGNAKRIDDAVGQYAVFLKEQFPKHLTLEGMRIVLDCANGAAYKVAPKVFEELGAELFVVGDKPDGRNINDQCGALHPQKVKDLVKLYKADIGLAFDGDADRLIVVDDTAEIIDGDQIMAICASYMKKAGRLRKSTVVATVMSNMGLDIAMKSIGVKLLRTKVGDRYVVDEMRRGGYNLGGEQSGHMVFSDSSTTGDGILAALHLLEIVQETKSPLSEHKKCMEVLPQVLKNVKVSKKVPLEELPKVKESIAVCETKLGTKGRVLFRYSGTENLARIMLEGEDSHELELMAREIADSLQNSTN</sequence>
<comment type="PTM">
    <text evidence="8">Activated by phosphorylation.</text>
</comment>
<feature type="binding site" evidence="8">
    <location>
        <position position="245"/>
    </location>
    <ligand>
        <name>Mg(2+)</name>
        <dbReference type="ChEBI" id="CHEBI:18420"/>
    </ligand>
</feature>
<evidence type="ECO:0000256" key="5">
    <source>
        <dbReference type="ARBA" id="ARBA00023235"/>
    </source>
</evidence>
<dbReference type="OrthoDB" id="5287886at2"/>
<comment type="cofactor">
    <cofactor evidence="8">
        <name>Mg(2+)</name>
        <dbReference type="ChEBI" id="CHEBI:18420"/>
    </cofactor>
    <text evidence="8">Binds 1 Mg(2+) ion per subunit.</text>
</comment>
<dbReference type="PROSITE" id="PS00710">
    <property type="entry name" value="PGM_PMM"/>
    <property type="match status" value="1"/>
</dbReference>
<keyword evidence="2 8" id="KW-0597">Phosphoprotein</keyword>
<feature type="active site" description="Phosphoserine intermediate" evidence="8">
    <location>
        <position position="101"/>
    </location>
</feature>
<evidence type="ECO:0000256" key="3">
    <source>
        <dbReference type="ARBA" id="ARBA00022723"/>
    </source>
</evidence>
<dbReference type="Gene3D" id="3.30.310.50">
    <property type="entry name" value="Alpha-D-phosphohexomutase, C-terminal domain"/>
    <property type="match status" value="1"/>
</dbReference>
<dbReference type="EMBL" id="FWZT01000025">
    <property type="protein sequence ID" value="SMF69874.1"/>
    <property type="molecule type" value="Genomic_DNA"/>
</dbReference>
<feature type="domain" description="Alpha-D-phosphohexomutase C-terminal" evidence="11">
    <location>
        <begin position="376"/>
        <end position="442"/>
    </location>
</feature>
<feature type="domain" description="Alpha-D-phosphohexomutase alpha/beta/alpha" evidence="12">
    <location>
        <begin position="3"/>
        <end position="132"/>
    </location>
</feature>
<evidence type="ECO:0000313" key="16">
    <source>
        <dbReference type="Proteomes" id="UP000192907"/>
    </source>
</evidence>
<dbReference type="AlphaFoldDB" id="A0A1Y6CJD0"/>
<evidence type="ECO:0000256" key="1">
    <source>
        <dbReference type="ARBA" id="ARBA00010231"/>
    </source>
</evidence>
<proteinExistence type="inferred from homology"/>
<feature type="binding site" evidence="8">
    <location>
        <position position="243"/>
    </location>
    <ligand>
        <name>Mg(2+)</name>
        <dbReference type="ChEBI" id="CHEBI:18420"/>
    </ligand>
</feature>
<protein>
    <recommendedName>
        <fullName evidence="7 8">Phosphoglucosamine mutase</fullName>
        <ecNumber evidence="6 8">5.4.2.10</ecNumber>
    </recommendedName>
</protein>
<dbReference type="InterPro" id="IPR006352">
    <property type="entry name" value="GlmM_bact"/>
</dbReference>
<dbReference type="InterPro" id="IPR016066">
    <property type="entry name" value="A-D-PHexomutase_CS"/>
</dbReference>
<dbReference type="RefSeq" id="WP_132324071.1">
    <property type="nucleotide sequence ID" value="NZ_FWZT01000025.1"/>
</dbReference>
<dbReference type="InterPro" id="IPR005844">
    <property type="entry name" value="A-D-PHexomutase_a/b/a-I"/>
</dbReference>
<evidence type="ECO:0000256" key="7">
    <source>
        <dbReference type="ARBA" id="ARBA00068193"/>
    </source>
</evidence>
<name>A0A1Y6CJD0_9BACT</name>
<dbReference type="Pfam" id="PF02878">
    <property type="entry name" value="PGM_PMM_I"/>
    <property type="match status" value="1"/>
</dbReference>
<dbReference type="InterPro" id="IPR005845">
    <property type="entry name" value="A-D-PHexomutase_a/b/a-II"/>
</dbReference>